<dbReference type="Gene3D" id="3.30.70.920">
    <property type="match status" value="1"/>
</dbReference>
<dbReference type="EMBL" id="WUUU01000032">
    <property type="protein sequence ID" value="MXR20201.1"/>
    <property type="molecule type" value="Genomic_DNA"/>
</dbReference>
<protein>
    <submittedName>
        <fullName evidence="2">Lrp/AsnC family transcriptional regulator</fullName>
    </submittedName>
</protein>
<sequence>MVHAFIMVKTGAGASSDVRDQVVGLEGVTEAHVVAGTYDIIVEVGGDEVHEVLSTVSDRIGTVAGVTDTKTYISLSAS</sequence>
<evidence type="ECO:0000259" key="1">
    <source>
        <dbReference type="Pfam" id="PF01037"/>
    </source>
</evidence>
<dbReference type="RefSeq" id="WP_159525756.1">
    <property type="nucleotide sequence ID" value="NZ_WUUU01000032.1"/>
</dbReference>
<comment type="caution">
    <text evidence="2">The sequence shown here is derived from an EMBL/GenBank/DDBJ whole genome shotgun (WGS) entry which is preliminary data.</text>
</comment>
<dbReference type="Pfam" id="PF01037">
    <property type="entry name" value="AsnC_trans_reg"/>
    <property type="match status" value="1"/>
</dbReference>
<proteinExistence type="predicted"/>
<evidence type="ECO:0000313" key="3">
    <source>
        <dbReference type="Proteomes" id="UP000471521"/>
    </source>
</evidence>
<accession>A0A6B0SKC9</accession>
<name>A0A6B0SKC9_9EURY</name>
<gene>
    <name evidence="2" type="ORF">GRX66_06130</name>
</gene>
<dbReference type="InterPro" id="IPR019887">
    <property type="entry name" value="Tscrpt_reg_AsnC/Lrp_C"/>
</dbReference>
<dbReference type="OrthoDB" id="8136at2157"/>
<dbReference type="SUPFAM" id="SSF54909">
    <property type="entry name" value="Dimeric alpha+beta barrel"/>
    <property type="match status" value="1"/>
</dbReference>
<keyword evidence="3" id="KW-1185">Reference proteome</keyword>
<evidence type="ECO:0000313" key="2">
    <source>
        <dbReference type="EMBL" id="MXR20201.1"/>
    </source>
</evidence>
<feature type="domain" description="Transcription regulator AsnC/Lrp ligand binding" evidence="1">
    <location>
        <begin position="6"/>
        <end position="76"/>
    </location>
</feature>
<dbReference type="InterPro" id="IPR011008">
    <property type="entry name" value="Dimeric_a/b-barrel"/>
</dbReference>
<dbReference type="Proteomes" id="UP000471521">
    <property type="component" value="Unassembled WGS sequence"/>
</dbReference>
<reference evidence="2 3" key="1">
    <citation type="submission" date="2019-12" db="EMBL/GenBank/DDBJ databases">
        <title>Isolation and characterization of three novel carbon monoxide-oxidizing members of Halobacteria from salione crusts and soils.</title>
        <authorList>
            <person name="Myers M.R."/>
            <person name="King G.M."/>
        </authorList>
    </citation>
    <scope>NUCLEOTIDE SEQUENCE [LARGE SCALE GENOMIC DNA]</scope>
    <source>
        <strain evidence="2 3">PCN9</strain>
    </source>
</reference>
<organism evidence="2 3">
    <name type="scientific">Halobacterium bonnevillei</name>
    <dbReference type="NCBI Taxonomy" id="2692200"/>
    <lineage>
        <taxon>Archaea</taxon>
        <taxon>Methanobacteriati</taxon>
        <taxon>Methanobacteriota</taxon>
        <taxon>Stenosarchaea group</taxon>
        <taxon>Halobacteria</taxon>
        <taxon>Halobacteriales</taxon>
        <taxon>Halobacteriaceae</taxon>
        <taxon>Halobacterium</taxon>
    </lineage>
</organism>
<dbReference type="AlphaFoldDB" id="A0A6B0SKC9"/>